<feature type="region of interest" description="Disordered" evidence="1">
    <location>
        <begin position="1"/>
        <end position="21"/>
    </location>
</feature>
<protein>
    <submittedName>
        <fullName evidence="3">WD-40 repeat-containing domain protein</fullName>
    </submittedName>
</protein>
<reference evidence="3 4" key="1">
    <citation type="submission" date="2017-02" db="EMBL/GenBank/DDBJ databases">
        <title>Complete genome sequences of Mycobacterium kansasii strains isolated from rhesus macaques.</title>
        <authorList>
            <person name="Panda A."/>
            <person name="Nagaraj S."/>
            <person name="Zhao X."/>
            <person name="Tettelin H."/>
            <person name="Detolla L.J."/>
        </authorList>
    </citation>
    <scope>NUCLEOTIDE SEQUENCE [LARGE SCALE GENOMIC DNA]</scope>
    <source>
        <strain evidence="3 4">11-3813</strain>
    </source>
</reference>
<organism evidence="3 4">
    <name type="scientific">Mycobacterium kansasii</name>
    <dbReference type="NCBI Taxonomy" id="1768"/>
    <lineage>
        <taxon>Bacteria</taxon>
        <taxon>Bacillati</taxon>
        <taxon>Actinomycetota</taxon>
        <taxon>Actinomycetes</taxon>
        <taxon>Mycobacteriales</taxon>
        <taxon>Mycobacteriaceae</taxon>
        <taxon>Mycobacterium</taxon>
    </lineage>
</organism>
<keyword evidence="2" id="KW-0472">Membrane</keyword>
<dbReference type="EMBL" id="MVBM01000013">
    <property type="protein sequence ID" value="OOK64234.1"/>
    <property type="molecule type" value="Genomic_DNA"/>
</dbReference>
<evidence type="ECO:0000256" key="1">
    <source>
        <dbReference type="SAM" id="MobiDB-lite"/>
    </source>
</evidence>
<gene>
    <name evidence="3" type="ORF">BZL30_9204</name>
</gene>
<keyword evidence="2" id="KW-0812">Transmembrane</keyword>
<evidence type="ECO:0000313" key="3">
    <source>
        <dbReference type="EMBL" id="OOK64234.1"/>
    </source>
</evidence>
<name>A0A1V3WB74_MYCKA</name>
<sequence length="208" mass="22165">MDDTTEPPAAGDQAAAGHRATVAESSRPRALITVLAVAAVIALVAAVVGFVMAFQATREANRNLRQATSLRLVAEAQSILARTRIGSDITAFQGLVAAQRLAQTPDNGPLRSVLEDNYRALKIIETSFQPPNAVTSVAFSRDGRRIVAADDLGVSVWNAESGGAIGERRTSTVSELRWSARTARGPSPSFETPGRYWTPRPAIRSATR</sequence>
<dbReference type="SUPFAM" id="SSF63829">
    <property type="entry name" value="Calcium-dependent phosphotriesterase"/>
    <property type="match status" value="1"/>
</dbReference>
<keyword evidence="2" id="KW-1133">Transmembrane helix</keyword>
<dbReference type="Gene3D" id="2.130.10.10">
    <property type="entry name" value="YVTN repeat-like/Quinoprotein amine dehydrogenase"/>
    <property type="match status" value="1"/>
</dbReference>
<feature type="compositionally biased region" description="Low complexity" evidence="1">
    <location>
        <begin position="9"/>
        <end position="20"/>
    </location>
</feature>
<dbReference type="Proteomes" id="UP000189229">
    <property type="component" value="Unassembled WGS sequence"/>
</dbReference>
<proteinExistence type="predicted"/>
<accession>A0A1V3WB74</accession>
<evidence type="ECO:0000256" key="2">
    <source>
        <dbReference type="SAM" id="Phobius"/>
    </source>
</evidence>
<comment type="caution">
    <text evidence="3">The sequence shown here is derived from an EMBL/GenBank/DDBJ whole genome shotgun (WGS) entry which is preliminary data.</text>
</comment>
<evidence type="ECO:0000313" key="4">
    <source>
        <dbReference type="Proteomes" id="UP000189229"/>
    </source>
</evidence>
<feature type="transmembrane region" description="Helical" evidence="2">
    <location>
        <begin position="30"/>
        <end position="54"/>
    </location>
</feature>
<feature type="region of interest" description="Disordered" evidence="1">
    <location>
        <begin position="180"/>
        <end position="208"/>
    </location>
</feature>
<dbReference type="AlphaFoldDB" id="A0A1V3WB74"/>
<dbReference type="InterPro" id="IPR015943">
    <property type="entry name" value="WD40/YVTN_repeat-like_dom_sf"/>
</dbReference>